<dbReference type="EMBL" id="MU266344">
    <property type="protein sequence ID" value="KAH7929162.1"/>
    <property type="molecule type" value="Genomic_DNA"/>
</dbReference>
<accession>A0ACB8BWE3</accession>
<evidence type="ECO:0000313" key="2">
    <source>
        <dbReference type="Proteomes" id="UP000790709"/>
    </source>
</evidence>
<sequence length="849" mass="90903">MFKTAATKLAHNSTIPALAGNHDLRPLQDLISAEKSVLLSLQKLSVDMTKASDALRTWGLGEGDDLGDTLSASASVLAHFSAALSSYATLEHTVRDNLKAVRTREENLDELRRRRKRVSANAESAEKKLNKMSPEHKNLTQQTDALNKLRDEIRSMDSEIMQEEADLGDFKRKCARNWMTLKFGGLVECCEKGVIAGDIGRSILLEIPEDITQPGLPRAFYNGHSKVNYLLSEAQQQVAQVTFSGNPSPRNGPGDGYSPQISNHAPPSLQATTSPYQNPQVTTPYLAAPQIGSGLGFGSFGSGITDPTSPTAVTTNPRSNSADELGVVSPTAETPRNANQFASLPATTRGVSLHDGPAPSSSSFSPSSNRASTSFTRNDNDVSFSSSIAEALSVRDPSTADELVRSSLDDPAPRYEPLAAPYGASPYGTSPHSAGSPTYGTSPAGPPPGAAPAAIPAWGQDQILEEEEGERRRISSEGEGSQLPYTATEDERESPRQSRHIKFDTAPSDEDEQSQPQSSVAPAEPYIPSPSTSEERKIPRIPPPSFDAEPPSTSQATWDEEEDDERARNAAAAREVSREMDALAFNGLQAQAQAQYQPQPGYPTQPQYEVQPPHNSQPQYQAQPQYQSHPQYQSQSPPSQYQQSPPSQPQYQSPQSQAHTSPPPSPLSPPNAPFSQRATSPRPPSQILSTSTSPRLPSSDLPRPQLSTLSPTGSAYRTPPEYPRPFSSPLMAKSTSSLNAAAPGAGAPRTISAAAFRRPQARTPSGNESGPADTSPLMLRKRGEGSPLPPPPPPPAHLERPVSGVGEDGEFDYISAYTTGEDEGQGLGPPQAPAGYGQGRFTTDLEGYR</sequence>
<evidence type="ECO:0000313" key="1">
    <source>
        <dbReference type="EMBL" id="KAH7929162.1"/>
    </source>
</evidence>
<name>A0ACB8BWE3_9AGAM</name>
<protein>
    <submittedName>
        <fullName evidence="1">Uncharacterized protein</fullName>
    </submittedName>
</protein>
<proteinExistence type="predicted"/>
<keyword evidence="2" id="KW-1185">Reference proteome</keyword>
<gene>
    <name evidence="1" type="ORF">BV22DRAFT_1029783</name>
</gene>
<organism evidence="1 2">
    <name type="scientific">Leucogyrophana mollusca</name>
    <dbReference type="NCBI Taxonomy" id="85980"/>
    <lineage>
        <taxon>Eukaryota</taxon>
        <taxon>Fungi</taxon>
        <taxon>Dikarya</taxon>
        <taxon>Basidiomycota</taxon>
        <taxon>Agaricomycotina</taxon>
        <taxon>Agaricomycetes</taxon>
        <taxon>Agaricomycetidae</taxon>
        <taxon>Boletales</taxon>
        <taxon>Boletales incertae sedis</taxon>
        <taxon>Leucogyrophana</taxon>
    </lineage>
</organism>
<comment type="caution">
    <text evidence="1">The sequence shown here is derived from an EMBL/GenBank/DDBJ whole genome shotgun (WGS) entry which is preliminary data.</text>
</comment>
<reference evidence="1" key="1">
    <citation type="journal article" date="2021" name="New Phytol.">
        <title>Evolutionary innovations through gain and loss of genes in the ectomycorrhizal Boletales.</title>
        <authorList>
            <person name="Wu G."/>
            <person name="Miyauchi S."/>
            <person name="Morin E."/>
            <person name="Kuo A."/>
            <person name="Drula E."/>
            <person name="Varga T."/>
            <person name="Kohler A."/>
            <person name="Feng B."/>
            <person name="Cao Y."/>
            <person name="Lipzen A."/>
            <person name="Daum C."/>
            <person name="Hundley H."/>
            <person name="Pangilinan J."/>
            <person name="Johnson J."/>
            <person name="Barry K."/>
            <person name="LaButti K."/>
            <person name="Ng V."/>
            <person name="Ahrendt S."/>
            <person name="Min B."/>
            <person name="Choi I.G."/>
            <person name="Park H."/>
            <person name="Plett J.M."/>
            <person name="Magnuson J."/>
            <person name="Spatafora J.W."/>
            <person name="Nagy L.G."/>
            <person name="Henrissat B."/>
            <person name="Grigoriev I.V."/>
            <person name="Yang Z.L."/>
            <person name="Xu J."/>
            <person name="Martin F.M."/>
        </authorList>
    </citation>
    <scope>NUCLEOTIDE SEQUENCE</scope>
    <source>
        <strain evidence="1">KUC20120723A-06</strain>
    </source>
</reference>
<dbReference type="Proteomes" id="UP000790709">
    <property type="component" value="Unassembled WGS sequence"/>
</dbReference>